<evidence type="ECO:0000256" key="1">
    <source>
        <dbReference type="ARBA" id="ARBA00004141"/>
    </source>
</evidence>
<evidence type="ECO:0000256" key="3">
    <source>
        <dbReference type="ARBA" id="ARBA00022692"/>
    </source>
</evidence>
<dbReference type="InterPro" id="IPR044698">
    <property type="entry name" value="VKOR/LTO1"/>
</dbReference>
<dbReference type="Gene3D" id="1.20.1440.130">
    <property type="entry name" value="VKOR domain"/>
    <property type="match status" value="1"/>
</dbReference>
<comment type="similarity">
    <text evidence="2">Belongs to the VKOR family.</text>
</comment>
<dbReference type="SMART" id="SM00756">
    <property type="entry name" value="VKc"/>
    <property type="match status" value="1"/>
</dbReference>
<feature type="transmembrane region" description="Helical" evidence="10">
    <location>
        <begin position="59"/>
        <end position="83"/>
    </location>
</feature>
<feature type="transmembrane region" description="Helical" evidence="10">
    <location>
        <begin position="159"/>
        <end position="181"/>
    </location>
</feature>
<dbReference type="PANTHER" id="PTHR34573">
    <property type="entry name" value="VKC DOMAIN-CONTAINING PROTEIN"/>
    <property type="match status" value="1"/>
</dbReference>
<evidence type="ECO:0000256" key="10">
    <source>
        <dbReference type="SAM" id="Phobius"/>
    </source>
</evidence>
<evidence type="ECO:0000256" key="5">
    <source>
        <dbReference type="ARBA" id="ARBA00022989"/>
    </source>
</evidence>
<dbReference type="Gene3D" id="3.40.30.10">
    <property type="entry name" value="Glutaredoxin"/>
    <property type="match status" value="1"/>
</dbReference>
<evidence type="ECO:0000256" key="6">
    <source>
        <dbReference type="ARBA" id="ARBA00023002"/>
    </source>
</evidence>
<dbReference type="Proteomes" id="UP001384579">
    <property type="component" value="Unassembled WGS sequence"/>
</dbReference>
<keyword evidence="7 10" id="KW-0472">Membrane</keyword>
<dbReference type="InterPro" id="IPR036249">
    <property type="entry name" value="Thioredoxin-like_sf"/>
</dbReference>
<sequence length="309" mass="33680">MIRRRSTPWIHRSSRTVMAAIAVIGVLETAYLTIAKFTTGSVICPTSGCDKVLNSPYATVFGVVPLSLLGCLAYLSIAILAYAPKTVNPDTNKGLHTKIENWTWQGLFIITAAMVIFSSYLMYLMAFEIQELCIYCVSSAVFSLSLFVLALVGREWEDIGQLVFTGIVVAMVSSISVLGLYNSVKAPPVTVSKPGIAAPLVTTTSGPAEMALARHLTQIGAKEYGAYWCPHCYDQKMLFGREAAKLIDYVECDPKGENSRAEICQAAAANVKGFPTWEIKGQFYSGTKSLEQLAELSGYSGPRNFLKLR</sequence>
<keyword evidence="8" id="KW-1015">Disulfide bond</keyword>
<name>A0ABU8YKZ5_9CYAN</name>
<dbReference type="Pfam" id="PF07884">
    <property type="entry name" value="VKOR"/>
    <property type="match status" value="1"/>
</dbReference>
<feature type="domain" description="Vitamin K epoxide reductase" evidence="11">
    <location>
        <begin position="11"/>
        <end position="154"/>
    </location>
</feature>
<keyword evidence="9" id="KW-0676">Redox-active center</keyword>
<dbReference type="SUPFAM" id="SSF52833">
    <property type="entry name" value="Thioredoxin-like"/>
    <property type="match status" value="1"/>
</dbReference>
<evidence type="ECO:0000313" key="12">
    <source>
        <dbReference type="EMBL" id="MEK0184926.1"/>
    </source>
</evidence>
<dbReference type="RefSeq" id="WP_340523752.1">
    <property type="nucleotide sequence ID" value="NZ_JBBLXS010000082.1"/>
</dbReference>
<dbReference type="PANTHER" id="PTHR34573:SF1">
    <property type="entry name" value="VITAMIN K EPOXIDE REDUCTASE DOMAIN-CONTAINING PROTEIN"/>
    <property type="match status" value="1"/>
</dbReference>
<accession>A0ABU8YKZ5</accession>
<comment type="caution">
    <text evidence="12">The sequence shown here is derived from an EMBL/GenBank/DDBJ whole genome shotgun (WGS) entry which is preliminary data.</text>
</comment>
<comment type="subcellular location">
    <subcellularLocation>
        <location evidence="1">Membrane</location>
        <topology evidence="1">Multi-pass membrane protein</topology>
    </subcellularLocation>
</comment>
<evidence type="ECO:0000256" key="2">
    <source>
        <dbReference type="ARBA" id="ARBA00006214"/>
    </source>
</evidence>
<proteinExistence type="inferred from homology"/>
<organism evidence="12 13">
    <name type="scientific">Microcoleus anatoxicus PTRS2</name>
    <dbReference type="NCBI Taxonomy" id="2705321"/>
    <lineage>
        <taxon>Bacteria</taxon>
        <taxon>Bacillati</taxon>
        <taxon>Cyanobacteriota</taxon>
        <taxon>Cyanophyceae</taxon>
        <taxon>Oscillatoriophycideae</taxon>
        <taxon>Oscillatoriales</taxon>
        <taxon>Microcoleaceae</taxon>
        <taxon>Microcoleus</taxon>
        <taxon>Microcoleus anatoxicus</taxon>
    </lineage>
</organism>
<keyword evidence="5 10" id="KW-1133">Transmembrane helix</keyword>
<evidence type="ECO:0000256" key="8">
    <source>
        <dbReference type="ARBA" id="ARBA00023157"/>
    </source>
</evidence>
<evidence type="ECO:0000256" key="4">
    <source>
        <dbReference type="ARBA" id="ARBA00022719"/>
    </source>
</evidence>
<dbReference type="CDD" id="cd12916">
    <property type="entry name" value="VKOR_1"/>
    <property type="match status" value="1"/>
</dbReference>
<gene>
    <name evidence="12" type="ORF">WMG39_08645</name>
</gene>
<feature type="transmembrane region" description="Helical" evidence="10">
    <location>
        <begin position="132"/>
        <end position="152"/>
    </location>
</feature>
<feature type="transmembrane region" description="Helical" evidence="10">
    <location>
        <begin position="104"/>
        <end position="126"/>
    </location>
</feature>
<evidence type="ECO:0000259" key="11">
    <source>
        <dbReference type="SMART" id="SM00756"/>
    </source>
</evidence>
<dbReference type="InterPro" id="IPR012932">
    <property type="entry name" value="VKOR"/>
</dbReference>
<dbReference type="InterPro" id="IPR038354">
    <property type="entry name" value="VKOR_sf"/>
</dbReference>
<keyword evidence="13" id="KW-1185">Reference proteome</keyword>
<evidence type="ECO:0000256" key="7">
    <source>
        <dbReference type="ARBA" id="ARBA00023136"/>
    </source>
</evidence>
<keyword evidence="3 10" id="KW-0812">Transmembrane</keyword>
<keyword evidence="6" id="KW-0560">Oxidoreductase</keyword>
<dbReference type="EMBL" id="JBBLXS010000082">
    <property type="protein sequence ID" value="MEK0184926.1"/>
    <property type="molecule type" value="Genomic_DNA"/>
</dbReference>
<protein>
    <submittedName>
        <fullName evidence="12">Vitamin K epoxide reductase family protein</fullName>
    </submittedName>
</protein>
<evidence type="ECO:0000256" key="9">
    <source>
        <dbReference type="ARBA" id="ARBA00023284"/>
    </source>
</evidence>
<reference evidence="12 13" key="1">
    <citation type="journal article" date="2020" name="Harmful Algae">
        <title>Molecular and morphological characterization of a novel dihydroanatoxin-a producing Microcoleus species (cyanobacteria) from the Russian River, California, USA.</title>
        <authorList>
            <person name="Conklin K.Y."/>
            <person name="Stancheva R."/>
            <person name="Otten T.G."/>
            <person name="Fadness R."/>
            <person name="Boyer G.L."/>
            <person name="Read B."/>
            <person name="Zhang X."/>
            <person name="Sheath R.G."/>
        </authorList>
    </citation>
    <scope>NUCLEOTIDE SEQUENCE [LARGE SCALE GENOMIC DNA]</scope>
    <source>
        <strain evidence="12 13">PTRS2</strain>
    </source>
</reference>
<evidence type="ECO:0000313" key="13">
    <source>
        <dbReference type="Proteomes" id="UP001384579"/>
    </source>
</evidence>
<keyword evidence="4" id="KW-0874">Quinone</keyword>